<name>A0A545SP01_9RHOB</name>
<dbReference type="EMBL" id="VICH01000009">
    <property type="protein sequence ID" value="TQV66674.1"/>
    <property type="molecule type" value="Genomic_DNA"/>
</dbReference>
<dbReference type="GO" id="GO:0022857">
    <property type="term" value="F:transmembrane transporter activity"/>
    <property type="evidence" value="ECO:0007669"/>
    <property type="project" value="InterPro"/>
</dbReference>
<comment type="similarity">
    <text evidence="2">Belongs to the binding-protein-dependent transport system permease family. FecCD subfamily.</text>
</comment>
<dbReference type="Proteomes" id="UP000315816">
    <property type="component" value="Unassembled WGS sequence"/>
</dbReference>
<proteinExistence type="inferred from homology"/>
<evidence type="ECO:0000313" key="10">
    <source>
        <dbReference type="Proteomes" id="UP000315816"/>
    </source>
</evidence>
<dbReference type="SUPFAM" id="SSF81345">
    <property type="entry name" value="ABC transporter involved in vitamin B12 uptake, BtuC"/>
    <property type="match status" value="1"/>
</dbReference>
<evidence type="ECO:0000313" key="9">
    <source>
        <dbReference type="EMBL" id="TQV66674.1"/>
    </source>
</evidence>
<keyword evidence="3" id="KW-0813">Transport</keyword>
<gene>
    <name evidence="9" type="ORF">FIL88_13200</name>
</gene>
<comment type="subcellular location">
    <subcellularLocation>
        <location evidence="1">Cell membrane</location>
        <topology evidence="1">Multi-pass membrane protein</topology>
    </subcellularLocation>
</comment>
<dbReference type="InterPro" id="IPR037294">
    <property type="entry name" value="ABC_BtuC-like"/>
</dbReference>
<comment type="caution">
    <text evidence="9">The sequence shown here is derived from an EMBL/GenBank/DDBJ whole genome shotgun (WGS) entry which is preliminary data.</text>
</comment>
<feature type="transmembrane region" description="Helical" evidence="8">
    <location>
        <begin position="267"/>
        <end position="296"/>
    </location>
</feature>
<feature type="transmembrane region" description="Helical" evidence="8">
    <location>
        <begin position="217"/>
        <end position="241"/>
    </location>
</feature>
<organism evidence="9 10">
    <name type="scientific">Aliiroseovarius halocynthiae</name>
    <dbReference type="NCBI Taxonomy" id="985055"/>
    <lineage>
        <taxon>Bacteria</taxon>
        <taxon>Pseudomonadati</taxon>
        <taxon>Pseudomonadota</taxon>
        <taxon>Alphaproteobacteria</taxon>
        <taxon>Rhodobacterales</taxon>
        <taxon>Paracoccaceae</taxon>
        <taxon>Aliiroseovarius</taxon>
    </lineage>
</organism>
<evidence type="ECO:0000256" key="8">
    <source>
        <dbReference type="SAM" id="Phobius"/>
    </source>
</evidence>
<dbReference type="CDD" id="cd06550">
    <property type="entry name" value="TM_ABC_iron-siderophores_like"/>
    <property type="match status" value="1"/>
</dbReference>
<feature type="transmembrane region" description="Helical" evidence="8">
    <location>
        <begin position="112"/>
        <end position="136"/>
    </location>
</feature>
<dbReference type="GO" id="GO:0005886">
    <property type="term" value="C:plasma membrane"/>
    <property type="evidence" value="ECO:0007669"/>
    <property type="project" value="UniProtKB-SubCell"/>
</dbReference>
<keyword evidence="6 8" id="KW-1133">Transmembrane helix</keyword>
<dbReference type="AlphaFoldDB" id="A0A545SP01"/>
<keyword evidence="7 8" id="KW-0472">Membrane</keyword>
<dbReference type="Gene3D" id="1.10.3470.10">
    <property type="entry name" value="ABC transporter involved in vitamin B12 uptake, BtuC"/>
    <property type="match status" value="1"/>
</dbReference>
<evidence type="ECO:0000256" key="5">
    <source>
        <dbReference type="ARBA" id="ARBA00022692"/>
    </source>
</evidence>
<dbReference type="Pfam" id="PF01032">
    <property type="entry name" value="FecCD"/>
    <property type="match status" value="1"/>
</dbReference>
<accession>A0A545SP01</accession>
<evidence type="ECO:0000256" key="7">
    <source>
        <dbReference type="ARBA" id="ARBA00023136"/>
    </source>
</evidence>
<feature type="transmembrane region" description="Helical" evidence="8">
    <location>
        <begin position="338"/>
        <end position="355"/>
    </location>
</feature>
<sequence length="363" mass="36930">MAVADIQIDGGKPAASVGYIDRNQRAQRMIWAQIGLLALMCVVSLTYGATGVSPFRVLAQISLGHEVSISDRVVLLDIRLPRMVLGILVGASLAVSGALMQGLFRNPLADPGLVGVSAGAGLGAISGIVLGGMLPVALAGLLGYYLVPVAAFLGGWASTLLLYRVATRKGRTSVATMLLAGIALGALAGAVSGILVYKANDQQLRDLTFWGMGSLAGATWSKVLTATPIICAALAVAPFLARGLNGLALGEAAAGHLGVNIQRVKSVAILSVAAATGAAVVVSGGIGFIGIVVPHLLRLSIGPDHRYLLPNAALLGASLLLGADVISRNIIAPAELPIGIVTAVLGAPVFLWILLRARGVLDM</sequence>
<feature type="transmembrane region" description="Helical" evidence="8">
    <location>
        <begin position="175"/>
        <end position="197"/>
    </location>
</feature>
<evidence type="ECO:0000256" key="3">
    <source>
        <dbReference type="ARBA" id="ARBA00022448"/>
    </source>
</evidence>
<dbReference type="PANTHER" id="PTHR30472">
    <property type="entry name" value="FERRIC ENTEROBACTIN TRANSPORT SYSTEM PERMEASE PROTEIN"/>
    <property type="match status" value="1"/>
</dbReference>
<feature type="transmembrane region" description="Helical" evidence="8">
    <location>
        <begin position="142"/>
        <end position="163"/>
    </location>
</feature>
<keyword evidence="10" id="KW-1185">Reference proteome</keyword>
<evidence type="ECO:0000256" key="4">
    <source>
        <dbReference type="ARBA" id="ARBA00022475"/>
    </source>
</evidence>
<protein>
    <submittedName>
        <fullName evidence="9">Iron ABC transporter permease</fullName>
    </submittedName>
</protein>
<evidence type="ECO:0000256" key="2">
    <source>
        <dbReference type="ARBA" id="ARBA00007935"/>
    </source>
</evidence>
<dbReference type="FunFam" id="1.10.3470.10:FF:000001">
    <property type="entry name" value="Vitamin B12 ABC transporter permease BtuC"/>
    <property type="match status" value="1"/>
</dbReference>
<feature type="transmembrane region" description="Helical" evidence="8">
    <location>
        <begin position="30"/>
        <end position="49"/>
    </location>
</feature>
<keyword evidence="5 8" id="KW-0812">Transmembrane</keyword>
<evidence type="ECO:0000256" key="6">
    <source>
        <dbReference type="ARBA" id="ARBA00022989"/>
    </source>
</evidence>
<dbReference type="RefSeq" id="WP_142854339.1">
    <property type="nucleotide sequence ID" value="NZ_FXWW01000005.1"/>
</dbReference>
<dbReference type="OrthoDB" id="9811975at2"/>
<keyword evidence="4" id="KW-1003">Cell membrane</keyword>
<dbReference type="PANTHER" id="PTHR30472:SF25">
    <property type="entry name" value="ABC TRANSPORTER PERMEASE PROTEIN MJ0876-RELATED"/>
    <property type="match status" value="1"/>
</dbReference>
<feature type="transmembrane region" description="Helical" evidence="8">
    <location>
        <begin position="308"/>
        <end position="326"/>
    </location>
</feature>
<dbReference type="GO" id="GO:0033214">
    <property type="term" value="P:siderophore-iron import into cell"/>
    <property type="evidence" value="ECO:0007669"/>
    <property type="project" value="TreeGrafter"/>
</dbReference>
<evidence type="ECO:0000256" key="1">
    <source>
        <dbReference type="ARBA" id="ARBA00004651"/>
    </source>
</evidence>
<feature type="transmembrane region" description="Helical" evidence="8">
    <location>
        <begin position="80"/>
        <end position="100"/>
    </location>
</feature>
<reference evidence="9 10" key="1">
    <citation type="submission" date="2019-06" db="EMBL/GenBank/DDBJ databases">
        <title>A novel species of marine bacteria.</title>
        <authorList>
            <person name="Wang Y."/>
        </authorList>
    </citation>
    <scope>NUCLEOTIDE SEQUENCE [LARGE SCALE GENOMIC DNA]</scope>
    <source>
        <strain evidence="9 10">MA1-10</strain>
    </source>
</reference>
<dbReference type="InterPro" id="IPR000522">
    <property type="entry name" value="ABC_transptr_permease_BtuC"/>
</dbReference>